<evidence type="ECO:0000313" key="1">
    <source>
        <dbReference type="EMBL" id="GEK13227.1"/>
    </source>
</evidence>
<gene>
    <name evidence="1" type="ORF">AFI02nite_12630</name>
</gene>
<protein>
    <recommendedName>
        <fullName evidence="3">Phage tail protein</fullName>
    </recommendedName>
</protein>
<proteinExistence type="predicted"/>
<comment type="caution">
    <text evidence="1">The sequence shown here is derived from an EMBL/GenBank/DDBJ whole genome shotgun (WGS) entry which is preliminary data.</text>
</comment>
<dbReference type="Proteomes" id="UP000321787">
    <property type="component" value="Unassembled WGS sequence"/>
</dbReference>
<name>A0A510UF82_ALIFS</name>
<sequence length="172" mass="19146">MIDPVIGANATYMSELAKHYKAILQKKMGSTGKDLFDCVITGGVLYSSFKVMGEGIIVARFNYQAAFIFERLPENLIDPRVIMATTTCWLLENDMDRKQQNLASPKMDVEAYSNDDSTSLSDLEITIEFSEPILMKQAQGDNGDISYQGKTWNIEPYVIHTAESTRVLSGAS</sequence>
<reference evidence="1 2" key="1">
    <citation type="submission" date="2019-07" db="EMBL/GenBank/DDBJ databases">
        <title>Whole genome shotgun sequence of Aliivibrio fischeri NBRC 101058.</title>
        <authorList>
            <person name="Hosoyama A."/>
            <person name="Uohara A."/>
            <person name="Ohji S."/>
            <person name="Ichikawa N."/>
        </authorList>
    </citation>
    <scope>NUCLEOTIDE SEQUENCE [LARGE SCALE GENOMIC DNA]</scope>
    <source>
        <strain evidence="1 2">NBRC 101058</strain>
    </source>
</reference>
<dbReference type="Pfam" id="PF06891">
    <property type="entry name" value="P2_Phage_GpR"/>
    <property type="match status" value="1"/>
</dbReference>
<dbReference type="AlphaFoldDB" id="A0A510UF82"/>
<evidence type="ECO:0008006" key="3">
    <source>
        <dbReference type="Google" id="ProtNLM"/>
    </source>
</evidence>
<dbReference type="RefSeq" id="WP_146862895.1">
    <property type="nucleotide sequence ID" value="NZ_BJTZ01000005.1"/>
</dbReference>
<dbReference type="InterPro" id="IPR009678">
    <property type="entry name" value="Phage_tail_completion_R"/>
</dbReference>
<evidence type="ECO:0000313" key="2">
    <source>
        <dbReference type="Proteomes" id="UP000321787"/>
    </source>
</evidence>
<accession>A0A510UF82</accession>
<organism evidence="1 2">
    <name type="scientific">Aliivibrio fischeri</name>
    <name type="common">Vibrio fischeri</name>
    <dbReference type="NCBI Taxonomy" id="668"/>
    <lineage>
        <taxon>Bacteria</taxon>
        <taxon>Pseudomonadati</taxon>
        <taxon>Pseudomonadota</taxon>
        <taxon>Gammaproteobacteria</taxon>
        <taxon>Vibrionales</taxon>
        <taxon>Vibrionaceae</taxon>
        <taxon>Aliivibrio</taxon>
    </lineage>
</organism>
<dbReference type="EMBL" id="BJTZ01000005">
    <property type="protein sequence ID" value="GEK13227.1"/>
    <property type="molecule type" value="Genomic_DNA"/>
</dbReference>